<sequence>MPSVAEEPRPLQRKMLHRPCLSRTAITVFVMLVTMAVLCQGAKGEVRIRPENQTVVVDEKAVFFCQVLGEKGQIWFNKNSITDNPITWPADVHPRFVLLPVEQDNLGITNITLTVNASVQRNNSEVICTDQLLGMTRGSYAYLTIQGGPGEPEVGYEVDRDEKEIVLSWPHPFTWEDYPLTGYDIVCRGTESEKIVHDMTLNDTDILNEPVVSHTVDLPPHIPDCYTLQCTVTASNALDQSNISITDIYFPKKLMEGRTNLSVTLRPLRFTSTSKPEAVFCVKLPVLCVFQRVRYRVVISHGGDTVLELTREFNYSEDDPSDCIEEIVSGELEEGTEYEVQVFLYAGESGNFSTNKTTFKPVLQLGLQNEDEEFFQTLTGKIVAVGVGTLLVIIILILITIIFISCKRGRRFRHVARAPIKRTPTSMVDNPIYIGDSHSPYYEQVPPLPKRLNSTSSHTDLDSPGQRIPSPTHSAITSASTHPLYRNGGVPGSPTSTYSSNLFSWPYAVARQTSAASFEAIQADVESQMAVNQAFPSCTPGEDSYMTMHSAANNLKNVNEQNTQGQPRYAIDIHGNRYIEC</sequence>
<keyword evidence="2" id="KW-0812">Transmembrane</keyword>
<dbReference type="EMBL" id="CASHTH010002612">
    <property type="protein sequence ID" value="CAI8032621.1"/>
    <property type="molecule type" value="Genomic_DNA"/>
</dbReference>
<dbReference type="Proteomes" id="UP001174909">
    <property type="component" value="Unassembled WGS sequence"/>
</dbReference>
<feature type="transmembrane region" description="Helical" evidence="2">
    <location>
        <begin position="382"/>
        <end position="404"/>
    </location>
</feature>
<comment type="caution">
    <text evidence="3">The sequence shown here is derived from an EMBL/GenBank/DDBJ whole genome shotgun (WGS) entry which is preliminary data.</text>
</comment>
<accession>A0AA35WXQ1</accession>
<evidence type="ECO:0000313" key="3">
    <source>
        <dbReference type="EMBL" id="CAI8032621.1"/>
    </source>
</evidence>
<evidence type="ECO:0000313" key="4">
    <source>
        <dbReference type="Proteomes" id="UP001174909"/>
    </source>
</evidence>
<keyword evidence="4" id="KW-1185">Reference proteome</keyword>
<organism evidence="3 4">
    <name type="scientific">Geodia barretti</name>
    <name type="common">Barrett's horny sponge</name>
    <dbReference type="NCBI Taxonomy" id="519541"/>
    <lineage>
        <taxon>Eukaryota</taxon>
        <taxon>Metazoa</taxon>
        <taxon>Porifera</taxon>
        <taxon>Demospongiae</taxon>
        <taxon>Heteroscleromorpha</taxon>
        <taxon>Tetractinellida</taxon>
        <taxon>Astrophorina</taxon>
        <taxon>Geodiidae</taxon>
        <taxon>Geodia</taxon>
    </lineage>
</organism>
<keyword evidence="2" id="KW-1133">Transmembrane helix</keyword>
<feature type="region of interest" description="Disordered" evidence="1">
    <location>
        <begin position="445"/>
        <end position="486"/>
    </location>
</feature>
<name>A0AA35WXQ1_GEOBA</name>
<feature type="transmembrane region" description="Helical" evidence="2">
    <location>
        <begin position="20"/>
        <end position="38"/>
    </location>
</feature>
<keyword evidence="2" id="KW-0472">Membrane</keyword>
<feature type="compositionally biased region" description="Polar residues" evidence="1">
    <location>
        <begin position="469"/>
        <end position="481"/>
    </location>
</feature>
<dbReference type="AlphaFoldDB" id="A0AA35WXQ1"/>
<evidence type="ECO:0000256" key="2">
    <source>
        <dbReference type="SAM" id="Phobius"/>
    </source>
</evidence>
<evidence type="ECO:0000256" key="1">
    <source>
        <dbReference type="SAM" id="MobiDB-lite"/>
    </source>
</evidence>
<protein>
    <submittedName>
        <fullName evidence="3">Uncharacterized protein</fullName>
    </submittedName>
</protein>
<proteinExistence type="predicted"/>
<gene>
    <name evidence="3" type="ORF">GBAR_LOCUS18433</name>
</gene>
<reference evidence="3" key="1">
    <citation type="submission" date="2023-03" db="EMBL/GenBank/DDBJ databases">
        <authorList>
            <person name="Steffen K."/>
            <person name="Cardenas P."/>
        </authorList>
    </citation>
    <scope>NUCLEOTIDE SEQUENCE</scope>
</reference>